<dbReference type="OrthoDB" id="9794786at2"/>
<gene>
    <name evidence="2" type="ORF">HLUCCX10_09415</name>
</gene>
<reference evidence="2 3" key="1">
    <citation type="submission" date="2015-09" db="EMBL/GenBank/DDBJ databases">
        <title>Identification and resolution of microdiversity through metagenomic sequencing of parallel consortia.</title>
        <authorList>
            <person name="Nelson W.C."/>
            <person name="Romine M.F."/>
            <person name="Lindemann S.R."/>
        </authorList>
    </citation>
    <scope>NUCLEOTIDE SEQUENCE [LARGE SCALE GENOMIC DNA]</scope>
    <source>
        <strain evidence="2">HL-49</strain>
    </source>
</reference>
<organism evidence="2 3">
    <name type="scientific">Algoriphagus marincola HL-49</name>
    <dbReference type="NCBI Taxonomy" id="1305737"/>
    <lineage>
        <taxon>Bacteria</taxon>
        <taxon>Pseudomonadati</taxon>
        <taxon>Bacteroidota</taxon>
        <taxon>Cytophagia</taxon>
        <taxon>Cytophagales</taxon>
        <taxon>Cyclobacteriaceae</taxon>
        <taxon>Algoriphagus</taxon>
    </lineage>
</organism>
<dbReference type="PATRIC" id="fig|1305737.6.peg.2518"/>
<name>A0A0P7XGU7_9BACT</name>
<dbReference type="EMBL" id="LJXT01000053">
    <property type="protein sequence ID" value="KPQ15299.1"/>
    <property type="molecule type" value="Genomic_DNA"/>
</dbReference>
<dbReference type="InterPro" id="IPR025567">
    <property type="entry name" value="DUF4332"/>
</dbReference>
<dbReference type="AlphaFoldDB" id="A0A0P7XGU7"/>
<dbReference type="Proteomes" id="UP000050421">
    <property type="component" value="Unassembled WGS sequence"/>
</dbReference>
<protein>
    <recommendedName>
        <fullName evidence="1">DUF4332 domain-containing protein</fullName>
    </recommendedName>
</protein>
<dbReference type="eggNOG" id="COG3743">
    <property type="taxonomic scope" value="Bacteria"/>
</dbReference>
<comment type="caution">
    <text evidence="2">The sequence shown here is derived from an EMBL/GenBank/DDBJ whole genome shotgun (WGS) entry which is preliminary data.</text>
</comment>
<proteinExistence type="predicted"/>
<evidence type="ECO:0000313" key="3">
    <source>
        <dbReference type="Proteomes" id="UP000050421"/>
    </source>
</evidence>
<accession>A0A0P7XGU7</accession>
<dbReference type="Pfam" id="PF14229">
    <property type="entry name" value="DUF4332"/>
    <property type="match status" value="1"/>
</dbReference>
<dbReference type="Gene3D" id="1.10.150.20">
    <property type="entry name" value="5' to 3' exonuclease, C-terminal subdomain"/>
    <property type="match status" value="2"/>
</dbReference>
<dbReference type="STRING" id="1305737.GCA_000526355_01106"/>
<sequence>MGKPIDSIEGIGPAYKAKLAEAGVKSVEGLLDAGASKSGRQKLAEQTGLDASQILKWVNMADLFRINGIGGQFAELLKAAGVDTVKELRNRNAENLHAALTKTQEEKGLTKVVPNADKVAGFIEQAKSLEPKVTY</sequence>
<feature type="domain" description="DUF4332" evidence="1">
    <location>
        <begin position="9"/>
        <end position="129"/>
    </location>
</feature>
<evidence type="ECO:0000313" key="2">
    <source>
        <dbReference type="EMBL" id="KPQ15299.1"/>
    </source>
</evidence>
<evidence type="ECO:0000259" key="1">
    <source>
        <dbReference type="Pfam" id="PF14229"/>
    </source>
</evidence>